<dbReference type="RefSeq" id="WP_141623050.1">
    <property type="nucleotide sequence ID" value="NZ_CP041242.1"/>
</dbReference>
<dbReference type="Proteomes" id="UP000317199">
    <property type="component" value="Chromosome"/>
</dbReference>
<keyword evidence="3" id="KW-1185">Reference proteome</keyword>
<accession>A0A514BRR4</accession>
<sequence length="144" mass="16209">MPSIPVQLATLLAALLGGFLLLYVHRKNARRTAAAKFRSSLLGAVTGLYPVPSNWPSNIDSHLRQVFPILQQAVAEFRPYVPWHSRHSYDRAWFIYRLGPDGREIDKQLYHQYMGFTSPGEPVIDPKETFRANVAGLLAFAGET</sequence>
<keyword evidence="1" id="KW-0812">Transmembrane</keyword>
<dbReference type="EMBL" id="CP041242">
    <property type="protein sequence ID" value="QDH69709.1"/>
    <property type="molecule type" value="Genomic_DNA"/>
</dbReference>
<proteinExistence type="predicted"/>
<name>A0A514BRR4_9GAMM</name>
<evidence type="ECO:0000313" key="3">
    <source>
        <dbReference type="Proteomes" id="UP000317199"/>
    </source>
</evidence>
<organism evidence="2 3">
    <name type="scientific">Marilutibacter alkalisoli</name>
    <dbReference type="NCBI Taxonomy" id="2591633"/>
    <lineage>
        <taxon>Bacteria</taxon>
        <taxon>Pseudomonadati</taxon>
        <taxon>Pseudomonadota</taxon>
        <taxon>Gammaproteobacteria</taxon>
        <taxon>Lysobacterales</taxon>
        <taxon>Lysobacteraceae</taxon>
        <taxon>Marilutibacter</taxon>
    </lineage>
</organism>
<keyword evidence="1" id="KW-1133">Transmembrane helix</keyword>
<evidence type="ECO:0000313" key="2">
    <source>
        <dbReference type="EMBL" id="QDH69709.1"/>
    </source>
</evidence>
<dbReference type="KEGG" id="lyj:FKV23_06060"/>
<evidence type="ECO:0000256" key="1">
    <source>
        <dbReference type="SAM" id="Phobius"/>
    </source>
</evidence>
<keyword evidence="1" id="KW-0472">Membrane</keyword>
<gene>
    <name evidence="2" type="ORF">FKV23_06060</name>
</gene>
<protein>
    <submittedName>
        <fullName evidence="2">Uncharacterized protein</fullName>
    </submittedName>
</protein>
<reference evidence="2 3" key="1">
    <citation type="submission" date="2019-06" db="EMBL/GenBank/DDBJ databases">
        <title>Lysobacter alkalisoli sp. nov. isolated from saline-alkali soil.</title>
        <authorList>
            <person name="Sun J.-Q."/>
            <person name="Xu L."/>
        </authorList>
    </citation>
    <scope>NUCLEOTIDE SEQUENCE [LARGE SCALE GENOMIC DNA]</scope>
    <source>
        <strain evidence="2 3">SJ-36</strain>
    </source>
</reference>
<feature type="transmembrane region" description="Helical" evidence="1">
    <location>
        <begin position="6"/>
        <end position="24"/>
    </location>
</feature>
<dbReference type="AlphaFoldDB" id="A0A514BRR4"/>